<evidence type="ECO:0000256" key="2">
    <source>
        <dbReference type="ARBA" id="ARBA00008164"/>
    </source>
</evidence>
<evidence type="ECO:0000256" key="3">
    <source>
        <dbReference type="ARBA" id="ARBA00023136"/>
    </source>
</evidence>
<keyword evidence="5" id="KW-0812">Transmembrane</keyword>
<dbReference type="Gene3D" id="6.10.250.2090">
    <property type="match status" value="1"/>
</dbReference>
<accession>A0AA36DB36</accession>
<evidence type="ECO:0000256" key="5">
    <source>
        <dbReference type="SAM" id="Phobius"/>
    </source>
</evidence>
<feature type="compositionally biased region" description="Polar residues" evidence="4">
    <location>
        <begin position="504"/>
        <end position="516"/>
    </location>
</feature>
<dbReference type="InterPro" id="IPR036013">
    <property type="entry name" value="Band_7/SPFH_dom_sf"/>
</dbReference>
<dbReference type="SUPFAM" id="SSF117892">
    <property type="entry name" value="Band 7/SPFH domain"/>
    <property type="match status" value="1"/>
</dbReference>
<dbReference type="PANTHER" id="PTHR10264:SF19">
    <property type="entry name" value="AT06885P-RELATED"/>
    <property type="match status" value="1"/>
</dbReference>
<dbReference type="GO" id="GO:0043005">
    <property type="term" value="C:neuron projection"/>
    <property type="evidence" value="ECO:0007669"/>
    <property type="project" value="UniProtKB-ARBA"/>
</dbReference>
<dbReference type="PROSITE" id="PS01270">
    <property type="entry name" value="BAND_7"/>
    <property type="match status" value="1"/>
</dbReference>
<evidence type="ECO:0000256" key="1">
    <source>
        <dbReference type="ARBA" id="ARBA00004370"/>
    </source>
</evidence>
<dbReference type="SMART" id="SM00244">
    <property type="entry name" value="PHB"/>
    <property type="match status" value="1"/>
</dbReference>
<dbReference type="FunFam" id="3.30.479.30:FF:000002">
    <property type="entry name" value="band 7 protein AGAP004871"/>
    <property type="match status" value="1"/>
</dbReference>
<feature type="region of interest" description="Disordered" evidence="4">
    <location>
        <begin position="344"/>
        <end position="565"/>
    </location>
</feature>
<feature type="compositionally biased region" description="Basic and acidic residues" evidence="4">
    <location>
        <begin position="460"/>
        <end position="477"/>
    </location>
</feature>
<dbReference type="InterPro" id="IPR018080">
    <property type="entry name" value="Band_7/stomatin-like_CS"/>
</dbReference>
<feature type="transmembrane region" description="Helical" evidence="5">
    <location>
        <begin position="34"/>
        <end position="55"/>
    </location>
</feature>
<keyword evidence="5" id="KW-1133">Transmembrane helix</keyword>
<organism evidence="7 8">
    <name type="scientific">Mesorhabditis spiculigera</name>
    <dbReference type="NCBI Taxonomy" id="96644"/>
    <lineage>
        <taxon>Eukaryota</taxon>
        <taxon>Metazoa</taxon>
        <taxon>Ecdysozoa</taxon>
        <taxon>Nematoda</taxon>
        <taxon>Chromadorea</taxon>
        <taxon>Rhabditida</taxon>
        <taxon>Rhabditina</taxon>
        <taxon>Rhabditomorpha</taxon>
        <taxon>Rhabditoidea</taxon>
        <taxon>Rhabditidae</taxon>
        <taxon>Mesorhabditinae</taxon>
        <taxon>Mesorhabditis</taxon>
    </lineage>
</organism>
<dbReference type="PRINTS" id="PR00721">
    <property type="entry name" value="STOMATIN"/>
</dbReference>
<feature type="domain" description="Band 7" evidence="6">
    <location>
        <begin position="59"/>
        <end position="218"/>
    </location>
</feature>
<dbReference type="PANTHER" id="PTHR10264">
    <property type="entry name" value="BAND 7 PROTEIN-RELATED"/>
    <property type="match status" value="1"/>
</dbReference>
<feature type="non-terminal residue" evidence="7">
    <location>
        <position position="940"/>
    </location>
</feature>
<comment type="caution">
    <text evidence="7">The sequence shown here is derived from an EMBL/GenBank/DDBJ whole genome shotgun (WGS) entry which is preliminary data.</text>
</comment>
<feature type="region of interest" description="Disordered" evidence="4">
    <location>
        <begin position="579"/>
        <end position="658"/>
    </location>
</feature>
<reference evidence="7" key="1">
    <citation type="submission" date="2023-06" db="EMBL/GenBank/DDBJ databases">
        <authorList>
            <person name="Delattre M."/>
        </authorList>
    </citation>
    <scope>NUCLEOTIDE SEQUENCE</scope>
    <source>
        <strain evidence="7">AF72</strain>
    </source>
</reference>
<comment type="similarity">
    <text evidence="2">Belongs to the band 7/mec-2 family.</text>
</comment>
<feature type="compositionally biased region" description="Low complexity" evidence="4">
    <location>
        <begin position="801"/>
        <end position="813"/>
    </location>
</feature>
<name>A0AA36DB36_9BILA</name>
<dbReference type="GO" id="GO:0005886">
    <property type="term" value="C:plasma membrane"/>
    <property type="evidence" value="ECO:0007669"/>
    <property type="project" value="InterPro"/>
</dbReference>
<dbReference type="InterPro" id="IPR043202">
    <property type="entry name" value="Band-7_stomatin-like"/>
</dbReference>
<dbReference type="EMBL" id="CATQJA010002665">
    <property type="protein sequence ID" value="CAJ0583005.1"/>
    <property type="molecule type" value="Genomic_DNA"/>
</dbReference>
<keyword evidence="3 5" id="KW-0472">Membrane</keyword>
<dbReference type="Proteomes" id="UP001177023">
    <property type="component" value="Unassembled WGS sequence"/>
</dbReference>
<feature type="region of interest" description="Disordered" evidence="4">
    <location>
        <begin position="319"/>
        <end position="338"/>
    </location>
</feature>
<keyword evidence="8" id="KW-1185">Reference proteome</keyword>
<dbReference type="InterPro" id="IPR001107">
    <property type="entry name" value="Band_7"/>
</dbReference>
<dbReference type="Pfam" id="PF01145">
    <property type="entry name" value="Band_7"/>
    <property type="match status" value="1"/>
</dbReference>
<feature type="region of interest" description="Disordered" evidence="4">
    <location>
        <begin position="799"/>
        <end position="819"/>
    </location>
</feature>
<protein>
    <recommendedName>
        <fullName evidence="6">Band 7 domain-containing protein</fullName>
    </recommendedName>
</protein>
<feature type="compositionally biased region" description="Polar residues" evidence="4">
    <location>
        <begin position="367"/>
        <end position="376"/>
    </location>
</feature>
<feature type="compositionally biased region" description="Basic and acidic residues" evidence="4">
    <location>
        <begin position="613"/>
        <end position="628"/>
    </location>
</feature>
<dbReference type="InterPro" id="IPR001972">
    <property type="entry name" value="Stomatin_HflK_fam"/>
</dbReference>
<proteinExistence type="inferred from homology"/>
<evidence type="ECO:0000256" key="4">
    <source>
        <dbReference type="SAM" id="MobiDB-lite"/>
    </source>
</evidence>
<feature type="region of interest" description="Disordered" evidence="4">
    <location>
        <begin position="858"/>
        <end position="940"/>
    </location>
</feature>
<feature type="compositionally biased region" description="Polar residues" evidence="4">
    <location>
        <begin position="907"/>
        <end position="927"/>
    </location>
</feature>
<evidence type="ECO:0000259" key="6">
    <source>
        <dbReference type="SMART" id="SM00244"/>
    </source>
</evidence>
<dbReference type="AlphaFoldDB" id="A0AA36DB36"/>
<feature type="compositionally biased region" description="Basic and acidic residues" evidence="4">
    <location>
        <begin position="435"/>
        <end position="448"/>
    </location>
</feature>
<dbReference type="CDD" id="cd03403">
    <property type="entry name" value="SPFH_stomatin"/>
    <property type="match status" value="1"/>
</dbReference>
<evidence type="ECO:0000313" key="8">
    <source>
        <dbReference type="Proteomes" id="UP001177023"/>
    </source>
</evidence>
<evidence type="ECO:0000313" key="7">
    <source>
        <dbReference type="EMBL" id="CAJ0583005.1"/>
    </source>
</evidence>
<feature type="compositionally biased region" description="Basic and acidic residues" evidence="4">
    <location>
        <begin position="411"/>
        <end position="422"/>
    </location>
</feature>
<gene>
    <name evidence="7" type="ORF">MSPICULIGERA_LOCUS21125</name>
</gene>
<dbReference type="Gene3D" id="3.30.479.30">
    <property type="entry name" value="Band 7 domain"/>
    <property type="match status" value="1"/>
</dbReference>
<sequence length="940" mass="104352">MSDLEPPEEVLPPAFVKRSREPFRIDVTNIQNEFGICGWILTILSYLVIFFTLPISACMCIKVVQEYERAVIFRLGRLMPGGAKGPGIFFIVPCIDTYRKVDLRVLSFEVPPQEILSKDSVTVAVDAVVYFRISNATISVTNVEDAARSTKLLAQTTLRNILGTKTLAEMLSDREAISHQMQNTLDEATEPWGVKVERVEVKDVRLPVQLQRAMAAEAEAAREARAKVIVAEGEQKASRALKEAAEVIAESPSALQLRYLQTLNSISAEKNSTIIFPFPIDLLSAFLQRSAPKIEETPVMTKKIRNCCLHKYPDWVQGLSKPGHQHAQQHARPMATAQSMRDVDIHSNQPMPGPSGSGGQPVLYAQPANSVTQLESGQGMDPRRPTALGQKGRQGSAGQHSLLKQAIANRIGREEPDTKSGPEKTALLHPGWRNGDGHLKEEQKRADKPGPSNFPVAALEKMKIRSNSKDKLLKDDEQGTGTHRLPAAENGIRRGKMLTRENSDPSLTISSKTDTTVRMVPITKQPKADLSPKKERKKSSKQHLGERRESSVSDSSRVSIQSGKSVKFSDQILITEIERRQKDSSSDEDVALMSDDESRRGLREDDDDDFEELEKKILEEQKELESRQKPTPLPLYRITKNAREGGGGVETGSVASFYPEDSQPDRFLIGEEEYEYVSLDQLPDSVRQAVLRDIHEQNIYEEMGDYRQQQADREGSGVHMGSMSRLHDLPQSPNGSNIVVAPPLPRSASGYLDDDTGLHDSYQQAVQSSGFGVPLQGPRTLDRPNMLLSYYDNVQGGYVGTSQTTKSPTSPSQDNRYPAPGIYNAQMALAEMRGDPAYPTSPKRELNVQEQRQAFFRSMLPGEEVQSTPTSPTSPEETAMRRQFVQRYGRRKAPIAEVDPADPRPSLGSQDSVASTESHESVVSATSMRAERAVRRDFNY</sequence>
<comment type="subcellular location">
    <subcellularLocation>
        <location evidence="1">Membrane</location>
    </subcellularLocation>
</comment>
<feature type="compositionally biased region" description="Basic and acidic residues" evidence="4">
    <location>
        <begin position="929"/>
        <end position="940"/>
    </location>
</feature>